<feature type="region of interest" description="Disordered" evidence="1">
    <location>
        <begin position="199"/>
        <end position="254"/>
    </location>
</feature>
<accession>A0A8S9WYN7</accession>
<feature type="region of interest" description="Disordered" evidence="1">
    <location>
        <begin position="296"/>
        <end position="352"/>
    </location>
</feature>
<dbReference type="Proteomes" id="UP000466442">
    <property type="component" value="Unassembled WGS sequence"/>
</dbReference>
<dbReference type="InterPro" id="IPR039302">
    <property type="entry name" value="MAP10"/>
</dbReference>
<evidence type="ECO:0000256" key="1">
    <source>
        <dbReference type="SAM" id="MobiDB-lite"/>
    </source>
</evidence>
<gene>
    <name evidence="2" type="ORF">GE061_005658</name>
</gene>
<dbReference type="GO" id="GO:0008017">
    <property type="term" value="F:microtubule binding"/>
    <property type="evidence" value="ECO:0007669"/>
    <property type="project" value="InterPro"/>
</dbReference>
<dbReference type="Pfam" id="PF14924">
    <property type="entry name" value="MAP10_N"/>
    <property type="match status" value="1"/>
</dbReference>
<comment type="caution">
    <text evidence="2">The sequence shown here is derived from an EMBL/GenBank/DDBJ whole genome shotgun (WGS) entry which is preliminary data.</text>
</comment>
<proteinExistence type="predicted"/>
<dbReference type="AlphaFoldDB" id="A0A8S9WYN7"/>
<dbReference type="GO" id="GO:0030496">
    <property type="term" value="C:midbody"/>
    <property type="evidence" value="ECO:0007669"/>
    <property type="project" value="TreeGrafter"/>
</dbReference>
<dbReference type="EMBL" id="WIXP02000013">
    <property type="protein sequence ID" value="KAF6201211.1"/>
    <property type="molecule type" value="Genomic_DNA"/>
</dbReference>
<feature type="compositionally biased region" description="Gly residues" evidence="1">
    <location>
        <begin position="220"/>
        <end position="254"/>
    </location>
</feature>
<dbReference type="GO" id="GO:0051256">
    <property type="term" value="P:mitotic spindle midzone assembly"/>
    <property type="evidence" value="ECO:0007669"/>
    <property type="project" value="TreeGrafter"/>
</dbReference>
<protein>
    <submittedName>
        <fullName evidence="2">Uncharacterized protein</fullName>
    </submittedName>
</protein>
<name>A0A8S9WYN7_APOLU</name>
<sequence>MVSKHLHSRVDTMGDLEDNLETLFLLEILVDNVQFEKPAKEEDLKETCVGFQVLKYPPLIICEEDFVYMGDDEFDKQNVQFKSGKSLLFALPSLQENDPNLGSIHVWVTRRVARTDKTKVMGATDINLSGSFENLLQASAKQQVVSPISKFIRDTFQFKSEGNVVGTLTAFLRISCFGKLIVTQFEVKGKEKFTFKGLDSEKDGEEADKNKGKEDRSQSPGGGPEDGMYPGGPGGTPGTPGGYPGGPGGYPGGPGGYPGGPGGYPGGPGGYPGGPGGYPGGPGGYPGGPGGYPGGPGGYPGGPGGFPGGPGGYPGGPGGFPGGPGGYPGGAGGFPGGPGGFPGGPGGFPGGPGGYPGGPGMCPPCGPGPGGIASPCPGPKPWLHGKRGVLPCGEPKCPTGDCGHFPCSHAQVCGCSGQVPQIGYPGMVGGNRGRIVDPNPADMNTQVTDEEIAQALKPSQEAAPQKDGKTAAKGKGKGKKDKGKK</sequence>
<dbReference type="GO" id="GO:0032467">
    <property type="term" value="P:positive regulation of cytokinesis"/>
    <property type="evidence" value="ECO:0007669"/>
    <property type="project" value="TreeGrafter"/>
</dbReference>
<dbReference type="GO" id="GO:0097431">
    <property type="term" value="C:mitotic spindle pole"/>
    <property type="evidence" value="ECO:0007669"/>
    <property type="project" value="TreeGrafter"/>
</dbReference>
<dbReference type="GO" id="GO:1990023">
    <property type="term" value="C:mitotic spindle midzone"/>
    <property type="evidence" value="ECO:0007669"/>
    <property type="project" value="TreeGrafter"/>
</dbReference>
<dbReference type="OrthoDB" id="6631432at2759"/>
<reference evidence="2" key="1">
    <citation type="journal article" date="2021" name="Mol. Ecol. Resour.">
        <title>Apolygus lucorum genome provides insights into omnivorousness and mesophyll feeding.</title>
        <authorList>
            <person name="Liu Y."/>
            <person name="Liu H."/>
            <person name="Wang H."/>
            <person name="Huang T."/>
            <person name="Liu B."/>
            <person name="Yang B."/>
            <person name="Yin L."/>
            <person name="Li B."/>
            <person name="Zhang Y."/>
            <person name="Zhang S."/>
            <person name="Jiang F."/>
            <person name="Zhang X."/>
            <person name="Ren Y."/>
            <person name="Wang B."/>
            <person name="Wang S."/>
            <person name="Lu Y."/>
            <person name="Wu K."/>
            <person name="Fan W."/>
            <person name="Wang G."/>
        </authorList>
    </citation>
    <scope>NUCLEOTIDE SEQUENCE</scope>
    <source>
        <strain evidence="2">12Hb</strain>
    </source>
</reference>
<feature type="compositionally biased region" description="Basic and acidic residues" evidence="1">
    <location>
        <begin position="199"/>
        <end position="217"/>
    </location>
</feature>
<dbReference type="GO" id="GO:0005813">
    <property type="term" value="C:centrosome"/>
    <property type="evidence" value="ECO:0007669"/>
    <property type="project" value="TreeGrafter"/>
</dbReference>
<feature type="region of interest" description="Disordered" evidence="1">
    <location>
        <begin position="455"/>
        <end position="485"/>
    </location>
</feature>
<evidence type="ECO:0000313" key="3">
    <source>
        <dbReference type="Proteomes" id="UP000466442"/>
    </source>
</evidence>
<keyword evidence="3" id="KW-1185">Reference proteome</keyword>
<dbReference type="PANTHER" id="PTHR21831">
    <property type="entry name" value="MICROTUBULE-ASSOCIATED PROTEIN 10"/>
    <property type="match status" value="1"/>
</dbReference>
<dbReference type="GO" id="GO:0031122">
    <property type="term" value="P:cytoplasmic microtubule organization"/>
    <property type="evidence" value="ECO:0007669"/>
    <property type="project" value="TreeGrafter"/>
</dbReference>
<dbReference type="PANTHER" id="PTHR21831:SF2">
    <property type="entry name" value="MICROTUBULE-ASSOCIATED PROTEIN 10"/>
    <property type="match status" value="1"/>
</dbReference>
<dbReference type="GO" id="GO:0005881">
    <property type="term" value="C:cytoplasmic microtubule"/>
    <property type="evidence" value="ECO:0007669"/>
    <property type="project" value="TreeGrafter"/>
</dbReference>
<feature type="compositionally biased region" description="Basic residues" evidence="1">
    <location>
        <begin position="472"/>
        <end position="485"/>
    </location>
</feature>
<organism evidence="2 3">
    <name type="scientific">Apolygus lucorum</name>
    <name type="common">Small green plant bug</name>
    <name type="synonym">Lygocoris lucorum</name>
    <dbReference type="NCBI Taxonomy" id="248454"/>
    <lineage>
        <taxon>Eukaryota</taxon>
        <taxon>Metazoa</taxon>
        <taxon>Ecdysozoa</taxon>
        <taxon>Arthropoda</taxon>
        <taxon>Hexapoda</taxon>
        <taxon>Insecta</taxon>
        <taxon>Pterygota</taxon>
        <taxon>Neoptera</taxon>
        <taxon>Paraneoptera</taxon>
        <taxon>Hemiptera</taxon>
        <taxon>Heteroptera</taxon>
        <taxon>Panheteroptera</taxon>
        <taxon>Cimicomorpha</taxon>
        <taxon>Miridae</taxon>
        <taxon>Mirini</taxon>
        <taxon>Apolygus</taxon>
    </lineage>
</organism>
<evidence type="ECO:0000313" key="2">
    <source>
        <dbReference type="EMBL" id="KAF6201211.1"/>
    </source>
</evidence>